<dbReference type="EMBL" id="AP011848">
    <property type="protein sequence ID" value="BAJ47847.1"/>
    <property type="molecule type" value="Genomic_DNA"/>
</dbReference>
<accession>E6N6C8</accession>
<dbReference type="SUPFAM" id="SSF102114">
    <property type="entry name" value="Radical SAM enzymes"/>
    <property type="match status" value="1"/>
</dbReference>
<keyword evidence="1" id="KW-0004">4Fe-4S</keyword>
<dbReference type="PANTHER" id="PTHR30352:SF22">
    <property type="entry name" value="PYRUVATE FORMATE-LYASE ACTIVATING ENZYME HOMOLOG"/>
    <property type="match status" value="1"/>
</dbReference>
<keyword evidence="4 6" id="KW-0408">Iron</keyword>
<reference evidence="8 11" key="1">
    <citation type="journal article" date="2005" name="Environ. Microbiol.">
        <title>Genetic and functional properties of uncultivated thermophilic crenarchaeotes from a subsurface gold mine as revealed by analysis of genome fragments.</title>
        <authorList>
            <person name="Nunoura T."/>
            <person name="Hirayama H."/>
            <person name="Takami H."/>
            <person name="Oida H."/>
            <person name="Nishi S."/>
            <person name="Shimamura S."/>
            <person name="Suzuki Y."/>
            <person name="Inagaki F."/>
            <person name="Takai K."/>
            <person name="Nealson K.H."/>
            <person name="Horikoshi K."/>
        </authorList>
    </citation>
    <scope>NUCLEOTIDE SEQUENCE [LARGE SCALE GENOMIC DNA]</scope>
</reference>
<evidence type="ECO:0000259" key="7">
    <source>
        <dbReference type="Pfam" id="PF04055"/>
    </source>
</evidence>
<organism evidence="8 11">
    <name type="scientific">Caldiarchaeum subterraneum</name>
    <dbReference type="NCBI Taxonomy" id="311458"/>
    <lineage>
        <taxon>Archaea</taxon>
        <taxon>Nitrososphaerota</taxon>
        <taxon>Candidatus Caldarchaeales</taxon>
        <taxon>Candidatus Caldarchaeaceae</taxon>
        <taxon>Candidatus Caldarchaeum</taxon>
    </lineage>
</organism>
<evidence type="ECO:0000256" key="4">
    <source>
        <dbReference type="ARBA" id="ARBA00023004"/>
    </source>
</evidence>
<evidence type="ECO:0000256" key="3">
    <source>
        <dbReference type="ARBA" id="ARBA00022723"/>
    </source>
</evidence>
<dbReference type="GO" id="GO:0016829">
    <property type="term" value="F:lyase activity"/>
    <property type="evidence" value="ECO:0007669"/>
    <property type="project" value="UniProtKB-KW"/>
</dbReference>
<keyword evidence="8" id="KW-0456">Lyase</keyword>
<protein>
    <submittedName>
        <fullName evidence="8">Pyruvate formate-lyase activating enzyme</fullName>
        <ecNumber evidence="8">1.97.1.4</ecNumber>
    </submittedName>
</protein>
<evidence type="ECO:0000313" key="8">
    <source>
        <dbReference type="EMBL" id="BAJ47847.1"/>
    </source>
</evidence>
<dbReference type="InterPro" id="IPR016431">
    <property type="entry name" value="Pyrv-formate_lyase-activ_prd"/>
</dbReference>
<dbReference type="PANTHER" id="PTHR30352">
    <property type="entry name" value="PYRUVATE FORMATE-LYASE-ACTIVATING ENZYME"/>
    <property type="match status" value="1"/>
</dbReference>
<dbReference type="SFLD" id="SFLDS00029">
    <property type="entry name" value="Radical_SAM"/>
    <property type="match status" value="1"/>
</dbReference>
<evidence type="ECO:0000256" key="6">
    <source>
        <dbReference type="PIRSR" id="PIRSR004869-50"/>
    </source>
</evidence>
<keyword evidence="2 6" id="KW-0949">S-adenosyl-L-methionine</keyword>
<evidence type="ECO:0000313" key="11">
    <source>
        <dbReference type="Proteomes" id="UP000008120"/>
    </source>
</evidence>
<dbReference type="EC" id="1.97.1.4" evidence="8"/>
<sequence length="378" mass="42180">MYGVMSTSCRLCGSPKTARTLSVCVECLREREEKALPYALDAHRSSRKMFGLPPEPPRTVGGIPCRLCAAECVMGDGEIGFCGVRGNRGGRMFSPTSHGKALLHYYLDPHVTNCCNAYFCPAGTGAGYPRYACREGPEHGYYNLALFFYGCSLNCLFCQNWTHKLISRAPQTSVDELVELTLNNKRISCWCWFGGSPEPQLPFAVEASRRIVETKPSNRVMRICYEWNGDGNPALVKKAVETVAESGGNVKFDLKAFTPAVHKALTGLDNRRILENFEMVYRGFYERRPGLPVLGATTLLVPGYVDAVEVEMIARFIASLDENIPYSLLVFHPEFMMDEMPITPGKQVWECYRAATKHLRRVNIGNLHLLGLAKKPSQ</sequence>
<evidence type="ECO:0000256" key="5">
    <source>
        <dbReference type="ARBA" id="ARBA00023014"/>
    </source>
</evidence>
<keyword evidence="3 6" id="KW-0479">Metal-binding</keyword>
<feature type="domain" description="Radical SAM core" evidence="7">
    <location>
        <begin position="147"/>
        <end position="286"/>
    </location>
</feature>
<dbReference type="InterPro" id="IPR007197">
    <property type="entry name" value="rSAM"/>
</dbReference>
<dbReference type="GO" id="GO:0046872">
    <property type="term" value="F:metal ion binding"/>
    <property type="evidence" value="ECO:0007669"/>
    <property type="project" value="UniProtKB-KW"/>
</dbReference>
<feature type="binding site" evidence="6">
    <location>
        <position position="151"/>
    </location>
    <ligand>
        <name>[4Fe-4S] cluster</name>
        <dbReference type="ChEBI" id="CHEBI:49883"/>
        <note>4Fe-4S-S-AdoMet</note>
    </ligand>
</feature>
<dbReference type="EMBL" id="AP011849">
    <property type="protein sequence ID" value="BAJ47928.1"/>
    <property type="molecule type" value="Genomic_DNA"/>
</dbReference>
<gene>
    <name evidence="10" type="ORF">CSUB_C0868</name>
    <name evidence="9" type="ORF">HGMM_F33G03C40</name>
    <name evidence="8" type="ORF">HGMM_F35E02C10</name>
</gene>
<dbReference type="EMBL" id="BA000048">
    <property type="protein sequence ID" value="BAJ50725.1"/>
    <property type="molecule type" value="Genomic_DNA"/>
</dbReference>
<dbReference type="InterPro" id="IPR058240">
    <property type="entry name" value="rSAM_sf"/>
</dbReference>
<dbReference type="InterPro" id="IPR034457">
    <property type="entry name" value="Organic_radical-activating"/>
</dbReference>
<dbReference type="STRING" id="311458.CSUB_C0868"/>
<dbReference type="GO" id="GO:0051539">
    <property type="term" value="F:4 iron, 4 sulfur cluster binding"/>
    <property type="evidence" value="ECO:0007669"/>
    <property type="project" value="UniProtKB-KW"/>
</dbReference>
<dbReference type="InterPro" id="IPR013785">
    <property type="entry name" value="Aldolase_TIM"/>
</dbReference>
<reference evidence="8 11" key="2">
    <citation type="journal article" date="2011" name="Nucleic Acids Res.">
        <title>Insights into the evolution of Archaea and eukaryotic protein modifier systems revealed by the genome of a novel archaeal group.</title>
        <authorList>
            <person name="Nunoura T."/>
            <person name="Takaki Y."/>
            <person name="Kakuta J."/>
            <person name="Nishi S."/>
            <person name="Sugahara J."/>
            <person name="Kazama H."/>
            <person name="Chee G."/>
            <person name="Hattori M."/>
            <person name="Kanai A."/>
            <person name="Atomi H."/>
            <person name="Takai K."/>
            <person name="Takami H."/>
        </authorList>
    </citation>
    <scope>NUCLEOTIDE SEQUENCE [LARGE SCALE GENOMIC DNA]</scope>
</reference>
<dbReference type="PIRSF" id="PIRSF004869">
    <property type="entry name" value="PflX_prd"/>
    <property type="match status" value="1"/>
</dbReference>
<evidence type="ECO:0000256" key="2">
    <source>
        <dbReference type="ARBA" id="ARBA00022691"/>
    </source>
</evidence>
<dbReference type="AlphaFoldDB" id="E6N6C8"/>
<feature type="binding site" evidence="6">
    <location>
        <position position="158"/>
    </location>
    <ligand>
        <name>[4Fe-4S] cluster</name>
        <dbReference type="ChEBI" id="CHEBI:49883"/>
        <note>4Fe-4S-S-AdoMet</note>
    </ligand>
</feature>
<evidence type="ECO:0000313" key="9">
    <source>
        <dbReference type="EMBL" id="BAJ47928.1"/>
    </source>
</evidence>
<dbReference type="GO" id="GO:0043365">
    <property type="term" value="F:[formate-C-acetyltransferase]-activating enzyme activity"/>
    <property type="evidence" value="ECO:0007669"/>
    <property type="project" value="UniProtKB-EC"/>
</dbReference>
<proteinExistence type="predicted"/>
<feature type="binding site" evidence="6">
    <location>
        <position position="155"/>
    </location>
    <ligand>
        <name>[4Fe-4S] cluster</name>
        <dbReference type="ChEBI" id="CHEBI:49883"/>
        <note>4Fe-4S-S-AdoMet</note>
    </ligand>
</feature>
<dbReference type="BioCyc" id="CCAL311458:G131R-880-MONOMER"/>
<keyword evidence="8" id="KW-0670">Pyruvate</keyword>
<dbReference type="Proteomes" id="UP000008120">
    <property type="component" value="Chromosome"/>
</dbReference>
<dbReference type="Pfam" id="PF04055">
    <property type="entry name" value="Radical_SAM"/>
    <property type="match status" value="1"/>
</dbReference>
<comment type="cofactor">
    <cofactor evidence="6">
        <name>[4Fe-4S] cluster</name>
        <dbReference type="ChEBI" id="CHEBI:49883"/>
    </cofactor>
    <text evidence="6">Binds 1 [4Fe-4S] cluster. The cluster is coordinated with 3 cysteines and an exchangeable S-adenosyl-L-methionine.</text>
</comment>
<keyword evidence="5 6" id="KW-0411">Iron-sulfur</keyword>
<dbReference type="KEGG" id="csu:CSUB_C0868"/>
<evidence type="ECO:0000313" key="10">
    <source>
        <dbReference type="EMBL" id="BAJ50725.1"/>
    </source>
</evidence>
<keyword evidence="8" id="KW-0560">Oxidoreductase</keyword>
<evidence type="ECO:0000256" key="1">
    <source>
        <dbReference type="ARBA" id="ARBA00022485"/>
    </source>
</evidence>
<dbReference type="Gene3D" id="3.20.20.70">
    <property type="entry name" value="Aldolase class I"/>
    <property type="match status" value="1"/>
</dbReference>
<name>E6N6C8_CALS0</name>
<dbReference type="CDD" id="cd01335">
    <property type="entry name" value="Radical_SAM"/>
    <property type="match status" value="1"/>
</dbReference>